<organism evidence="5 6">
    <name type="scientific">Paenibacillus faecis</name>
    <dbReference type="NCBI Taxonomy" id="862114"/>
    <lineage>
        <taxon>Bacteria</taxon>
        <taxon>Bacillati</taxon>
        <taxon>Bacillota</taxon>
        <taxon>Bacilli</taxon>
        <taxon>Bacillales</taxon>
        <taxon>Paenibacillaceae</taxon>
        <taxon>Paenibacillus</taxon>
    </lineage>
</organism>
<reference evidence="5 6" key="1">
    <citation type="submission" date="2019-08" db="EMBL/GenBank/DDBJ databases">
        <title>Genome sequencing of Paenibacillus faecis DSM 23593(T).</title>
        <authorList>
            <person name="Kook J.-K."/>
            <person name="Park S.-N."/>
            <person name="Lim Y.K."/>
        </authorList>
    </citation>
    <scope>NUCLEOTIDE SEQUENCE [LARGE SCALE GENOMIC DNA]</scope>
    <source>
        <strain evidence="5 6">DSM 23593</strain>
    </source>
</reference>
<dbReference type="GO" id="GO:0003677">
    <property type="term" value="F:DNA binding"/>
    <property type="evidence" value="ECO:0007669"/>
    <property type="project" value="UniProtKB-KW"/>
</dbReference>
<dbReference type="InterPro" id="IPR036388">
    <property type="entry name" value="WH-like_DNA-bd_sf"/>
</dbReference>
<dbReference type="InterPro" id="IPR051081">
    <property type="entry name" value="HTH_MetalResp_TranReg"/>
</dbReference>
<keyword evidence="2" id="KW-0238">DNA-binding</keyword>
<evidence type="ECO:0000256" key="2">
    <source>
        <dbReference type="ARBA" id="ARBA00023125"/>
    </source>
</evidence>
<evidence type="ECO:0000313" key="5">
    <source>
        <dbReference type="EMBL" id="TYA10982.1"/>
    </source>
</evidence>
<keyword evidence="1" id="KW-0805">Transcription regulation</keyword>
<keyword evidence="6" id="KW-1185">Reference proteome</keyword>
<dbReference type="EMBL" id="VSDO01000005">
    <property type="protein sequence ID" value="TYA10982.1"/>
    <property type="molecule type" value="Genomic_DNA"/>
</dbReference>
<dbReference type="Proteomes" id="UP000325218">
    <property type="component" value="Unassembled WGS sequence"/>
</dbReference>
<dbReference type="RefSeq" id="WP_148457173.1">
    <property type="nucleotide sequence ID" value="NZ_VSDO01000005.1"/>
</dbReference>
<dbReference type="Pfam" id="PF01022">
    <property type="entry name" value="HTH_5"/>
    <property type="match status" value="1"/>
</dbReference>
<dbReference type="InterPro" id="IPR001845">
    <property type="entry name" value="HTH_ArsR_DNA-bd_dom"/>
</dbReference>
<evidence type="ECO:0000256" key="3">
    <source>
        <dbReference type="ARBA" id="ARBA00023163"/>
    </source>
</evidence>
<accession>A0A5D0CMS2</accession>
<dbReference type="AlphaFoldDB" id="A0A5D0CMS2"/>
<evidence type="ECO:0000313" key="6">
    <source>
        <dbReference type="Proteomes" id="UP000325218"/>
    </source>
</evidence>
<gene>
    <name evidence="5" type="ORF">FRY98_24770</name>
</gene>
<dbReference type="CDD" id="cd00090">
    <property type="entry name" value="HTH_ARSR"/>
    <property type="match status" value="1"/>
</dbReference>
<dbReference type="GO" id="GO:0003700">
    <property type="term" value="F:DNA-binding transcription factor activity"/>
    <property type="evidence" value="ECO:0007669"/>
    <property type="project" value="InterPro"/>
</dbReference>
<evidence type="ECO:0000259" key="4">
    <source>
        <dbReference type="PROSITE" id="PS50987"/>
    </source>
</evidence>
<evidence type="ECO:0000256" key="1">
    <source>
        <dbReference type="ARBA" id="ARBA00023015"/>
    </source>
</evidence>
<keyword evidence="3" id="KW-0804">Transcription</keyword>
<dbReference type="SUPFAM" id="SSF46785">
    <property type="entry name" value="Winged helix' DNA-binding domain"/>
    <property type="match status" value="1"/>
</dbReference>
<dbReference type="OrthoDB" id="2646147at2"/>
<protein>
    <submittedName>
        <fullName evidence="5">Winged helix-turn-helix transcriptional regulator</fullName>
    </submittedName>
</protein>
<proteinExistence type="predicted"/>
<comment type="caution">
    <text evidence="5">The sequence shown here is derived from an EMBL/GenBank/DDBJ whole genome shotgun (WGS) entry which is preliminary data.</text>
</comment>
<name>A0A5D0CMS2_9BACL</name>
<dbReference type="SMART" id="SM00418">
    <property type="entry name" value="HTH_ARSR"/>
    <property type="match status" value="1"/>
</dbReference>
<dbReference type="PROSITE" id="PS50987">
    <property type="entry name" value="HTH_ARSR_2"/>
    <property type="match status" value="1"/>
</dbReference>
<dbReference type="InterPro" id="IPR011991">
    <property type="entry name" value="ArsR-like_HTH"/>
</dbReference>
<dbReference type="PANTHER" id="PTHR33154:SF33">
    <property type="entry name" value="TRANSCRIPTIONAL REPRESSOR SDPR"/>
    <property type="match status" value="1"/>
</dbReference>
<dbReference type="InterPro" id="IPR036390">
    <property type="entry name" value="WH_DNA-bd_sf"/>
</dbReference>
<dbReference type="PRINTS" id="PR00778">
    <property type="entry name" value="HTHARSR"/>
</dbReference>
<feature type="domain" description="HTH arsR-type" evidence="4">
    <location>
        <begin position="209"/>
        <end position="303"/>
    </location>
</feature>
<dbReference type="PANTHER" id="PTHR33154">
    <property type="entry name" value="TRANSCRIPTIONAL REGULATOR, ARSR FAMILY"/>
    <property type="match status" value="1"/>
</dbReference>
<dbReference type="Gene3D" id="1.10.10.10">
    <property type="entry name" value="Winged helix-like DNA-binding domain superfamily/Winged helix DNA-binding domain"/>
    <property type="match status" value="1"/>
</dbReference>
<sequence>MSYKVEVDFAPVYECVTSLSTFFNKQNHGAIEAGKTWVREVQDLFAPVSLHKMRDAVKLLNDFSLSPFIWRCPGPRTVTGFLDWFEGLSTGQLFDISAACGQTVPSNLTELRNSASEILREWDLNYFSRIDSRILEGLQQEALSLQSRLNKTKSMDIYEEATGGMRLYPHEELKQVVLIPQYHSRPLVTSSFFESMIFTNYSCDLFPEAPGYPSPSLLRLTRALSDETRLRILHLLSRKQMTFTEIVREIALSKSTIHYHLIALRAAGLVIVHYYPKNMEFKSVEYSLRSEAVNSLPLQIGAYLNYDAPVKTNTEA</sequence>